<dbReference type="AlphaFoldDB" id="A0A371XGW6"/>
<name>A0A371XGW6_9HYPH</name>
<accession>A0A371XGW6</accession>
<sequence length="107" mass="12827">MGDVEVLPVWEKWNWVLWVIALSPAWSMFLWGFWQQSVLPRLIELGEIKAEADCLIAQYGSRAEEIAFLEEDRAWRYSQNFQQGKWHRVRKELWRRYDAGEWVGPEG</sequence>
<keyword evidence="1" id="KW-0472">Membrane</keyword>
<dbReference type="Proteomes" id="UP000262379">
    <property type="component" value="Unassembled WGS sequence"/>
</dbReference>
<evidence type="ECO:0000256" key="1">
    <source>
        <dbReference type="SAM" id="Phobius"/>
    </source>
</evidence>
<keyword evidence="1" id="KW-1133">Transmembrane helix</keyword>
<keyword evidence="3" id="KW-1185">Reference proteome</keyword>
<evidence type="ECO:0000313" key="3">
    <source>
        <dbReference type="Proteomes" id="UP000262379"/>
    </source>
</evidence>
<dbReference type="RefSeq" id="WP_116622869.1">
    <property type="nucleotide sequence ID" value="NZ_QURN01000004.1"/>
</dbReference>
<evidence type="ECO:0000313" key="2">
    <source>
        <dbReference type="EMBL" id="RFC68433.1"/>
    </source>
</evidence>
<proteinExistence type="predicted"/>
<dbReference type="EMBL" id="QURN01000004">
    <property type="protein sequence ID" value="RFC68433.1"/>
    <property type="molecule type" value="Genomic_DNA"/>
</dbReference>
<comment type="caution">
    <text evidence="2">The sequence shown here is derived from an EMBL/GenBank/DDBJ whole genome shotgun (WGS) entry which is preliminary data.</text>
</comment>
<reference evidence="3" key="1">
    <citation type="submission" date="2018-08" db="EMBL/GenBank/DDBJ databases">
        <authorList>
            <person name="Im W.T."/>
        </authorList>
    </citation>
    <scope>NUCLEOTIDE SEQUENCE [LARGE SCALE GENOMIC DNA]</scope>
    <source>
        <strain evidence="3">LA-28</strain>
    </source>
</reference>
<protein>
    <submittedName>
        <fullName evidence="2">Uncharacterized protein</fullName>
    </submittedName>
</protein>
<organism evidence="2 3">
    <name type="scientific">Mesorhizobium denitrificans</name>
    <dbReference type="NCBI Taxonomy" id="2294114"/>
    <lineage>
        <taxon>Bacteria</taxon>
        <taxon>Pseudomonadati</taxon>
        <taxon>Pseudomonadota</taxon>
        <taxon>Alphaproteobacteria</taxon>
        <taxon>Hyphomicrobiales</taxon>
        <taxon>Phyllobacteriaceae</taxon>
        <taxon>Mesorhizobium</taxon>
    </lineage>
</organism>
<feature type="transmembrane region" description="Helical" evidence="1">
    <location>
        <begin position="15"/>
        <end position="34"/>
    </location>
</feature>
<gene>
    <name evidence="2" type="ORF">DY251_05515</name>
</gene>
<keyword evidence="1" id="KW-0812">Transmembrane</keyword>